<comment type="caution">
    <text evidence="9">The sequence shown here is derived from an EMBL/GenBank/DDBJ whole genome shotgun (WGS) entry which is preliminary data.</text>
</comment>
<proteinExistence type="predicted"/>
<feature type="transmembrane region" description="Helical" evidence="7">
    <location>
        <begin position="453"/>
        <end position="472"/>
    </location>
</feature>
<dbReference type="Pfam" id="PF03176">
    <property type="entry name" value="MMPL"/>
    <property type="match status" value="2"/>
</dbReference>
<feature type="transmembrane region" description="Helical" evidence="7">
    <location>
        <begin position="752"/>
        <end position="774"/>
    </location>
</feature>
<dbReference type="InterPro" id="IPR000731">
    <property type="entry name" value="SSD"/>
</dbReference>
<feature type="transmembrane region" description="Helical" evidence="7">
    <location>
        <begin position="288"/>
        <end position="308"/>
    </location>
</feature>
<organism evidence="9 10">
    <name type="scientific">Nocardiopsis tropica</name>
    <dbReference type="NCBI Taxonomy" id="109330"/>
    <lineage>
        <taxon>Bacteria</taxon>
        <taxon>Bacillati</taxon>
        <taxon>Actinomycetota</taxon>
        <taxon>Actinomycetes</taxon>
        <taxon>Streptosporangiales</taxon>
        <taxon>Nocardiopsidaceae</taxon>
        <taxon>Nocardiopsis</taxon>
    </lineage>
</organism>
<feature type="region of interest" description="Disordered" evidence="6">
    <location>
        <begin position="808"/>
        <end position="842"/>
    </location>
</feature>
<name>A0ABU7KZH5_9ACTN</name>
<dbReference type="Proteomes" id="UP001348641">
    <property type="component" value="Unassembled WGS sequence"/>
</dbReference>
<feature type="transmembrane region" description="Helical" evidence="7">
    <location>
        <begin position="361"/>
        <end position="386"/>
    </location>
</feature>
<evidence type="ECO:0000256" key="5">
    <source>
        <dbReference type="ARBA" id="ARBA00023136"/>
    </source>
</evidence>
<feature type="transmembrane region" description="Helical" evidence="7">
    <location>
        <begin position="681"/>
        <end position="704"/>
    </location>
</feature>
<comment type="subcellular location">
    <subcellularLocation>
        <location evidence="1">Cell membrane</location>
        <topology evidence="1">Multi-pass membrane protein</topology>
    </subcellularLocation>
</comment>
<dbReference type="PROSITE" id="PS50156">
    <property type="entry name" value="SSD"/>
    <property type="match status" value="1"/>
</dbReference>
<dbReference type="EMBL" id="JAUUCC010000125">
    <property type="protein sequence ID" value="MEE2054711.1"/>
    <property type="molecule type" value="Genomic_DNA"/>
</dbReference>
<dbReference type="InterPro" id="IPR050545">
    <property type="entry name" value="Mycobact_MmpL"/>
</dbReference>
<dbReference type="Gene3D" id="1.20.1640.10">
    <property type="entry name" value="Multidrug efflux transporter AcrB transmembrane domain"/>
    <property type="match status" value="2"/>
</dbReference>
<reference evidence="9 10" key="1">
    <citation type="submission" date="2023-07" db="EMBL/GenBank/DDBJ databases">
        <authorList>
            <person name="Girao M."/>
            <person name="Carvalho M.F."/>
        </authorList>
    </citation>
    <scope>NUCLEOTIDE SEQUENCE [LARGE SCALE GENOMIC DNA]</scope>
    <source>
        <strain evidence="9 10">66/93</strain>
    </source>
</reference>
<dbReference type="SUPFAM" id="SSF82866">
    <property type="entry name" value="Multidrug efflux transporter AcrB transmembrane domain"/>
    <property type="match status" value="2"/>
</dbReference>
<dbReference type="RefSeq" id="WP_330161536.1">
    <property type="nucleotide sequence ID" value="NZ_BAAAJA010000034.1"/>
</dbReference>
<feature type="compositionally biased region" description="Basic and acidic residues" evidence="6">
    <location>
        <begin position="808"/>
        <end position="818"/>
    </location>
</feature>
<dbReference type="PANTHER" id="PTHR33406">
    <property type="entry name" value="MEMBRANE PROTEIN MJ1562-RELATED"/>
    <property type="match status" value="1"/>
</dbReference>
<sequence length="842" mass="87435">MAEFLYRLGRACARRAKTAIAIWLALLVAAGTAFFLFSGDLEDSFSIPGTPTDEVEQLLSQEFSGMGGGAGTVVYQTEDGSAFTEEQQDAIADRAEEAAEVSGVEATVDPFATEDQRADQQQELEDGREELESGLQDLEAGQAELDAGRAQAEAAGMLDQAGAGLDAEQAVIDQNLEEIETGLEELERGEAMLEMASGIRTVSEDGSTALVNIAFTDSQTEISQETRDAVMAVFESDPVPGTTVDFGNDMAMAMPSLVSTAEVIGVIVAGIVLVVMLGTLVGAGLPILMALIGVGVATLIAMSLSGVLEMASVTPILGLMLGLAVGIDYALFIVNRHRRQLKQGADVGESIGLANGTAGNAVVFAGTTVLVALLGLNLTGIGFLGLMGSVGAISIAVAVFIAITLVPALLSLIGMRILSRRERGRLAENVAASAGGGNTGGSESIRPMSTGRAVLQAAVAVIALGLIALPALGLRLGMPDGSAEPTDSTQYRAYTAVEENFGAGQNGTLLVVAELSGGPTDEAAEQNALDEQAQVAEELYSHDDVAAVAPIGISDDHTLAIFQVVPEDGPSSETTEELVHTLRDMEPVDGVGPLGVAGMASGNIDISETLSESLPTYLTVVVGLSLVILLLVFRSVFVPVVATLGFVLSFFASLGGVVAVYQWGWLGGLFGIENTGPVLNFLPTLLAGILFGLAMDYMLFIGTGMREAYVHGDPARVAVVRGFHAGRAVVTAAAIIMISVFGGFVFSHSVMISSIGFALAFGVLIDAFVVRMALIPALMHLAGNGAWWLPGWLDRILPDIDVEGAALEKRHPHERGAEDGDADEDAGSTPEKDADEVSSRRG</sequence>
<feature type="transmembrane region" description="Helical" evidence="7">
    <location>
        <begin position="20"/>
        <end position="37"/>
    </location>
</feature>
<feature type="transmembrane region" description="Helical" evidence="7">
    <location>
        <begin position="263"/>
        <end position="281"/>
    </location>
</feature>
<feature type="transmembrane region" description="Helical" evidence="7">
    <location>
        <begin position="314"/>
        <end position="334"/>
    </location>
</feature>
<dbReference type="InterPro" id="IPR001036">
    <property type="entry name" value="Acrflvin-R"/>
</dbReference>
<evidence type="ECO:0000256" key="3">
    <source>
        <dbReference type="ARBA" id="ARBA00022692"/>
    </source>
</evidence>
<keyword evidence="2" id="KW-1003">Cell membrane</keyword>
<feature type="transmembrane region" description="Helical" evidence="7">
    <location>
        <begin position="614"/>
        <end position="633"/>
    </location>
</feature>
<evidence type="ECO:0000256" key="4">
    <source>
        <dbReference type="ARBA" id="ARBA00022989"/>
    </source>
</evidence>
<evidence type="ECO:0000313" key="9">
    <source>
        <dbReference type="EMBL" id="MEE2054711.1"/>
    </source>
</evidence>
<keyword evidence="4 7" id="KW-1133">Transmembrane helix</keyword>
<evidence type="ECO:0000256" key="7">
    <source>
        <dbReference type="SAM" id="Phobius"/>
    </source>
</evidence>
<evidence type="ECO:0000256" key="2">
    <source>
        <dbReference type="ARBA" id="ARBA00022475"/>
    </source>
</evidence>
<feature type="transmembrane region" description="Helical" evidence="7">
    <location>
        <begin position="725"/>
        <end position="746"/>
    </location>
</feature>
<dbReference type="PRINTS" id="PR00702">
    <property type="entry name" value="ACRIFLAVINRP"/>
</dbReference>
<evidence type="ECO:0000313" key="10">
    <source>
        <dbReference type="Proteomes" id="UP001348641"/>
    </source>
</evidence>
<evidence type="ECO:0000256" key="1">
    <source>
        <dbReference type="ARBA" id="ARBA00004651"/>
    </source>
</evidence>
<feature type="compositionally biased region" description="Basic and acidic residues" evidence="6">
    <location>
        <begin position="830"/>
        <end position="842"/>
    </location>
</feature>
<gene>
    <name evidence="9" type="ORF">Q8A49_29865</name>
</gene>
<evidence type="ECO:0000259" key="8">
    <source>
        <dbReference type="PROSITE" id="PS50156"/>
    </source>
</evidence>
<keyword evidence="3 7" id="KW-0812">Transmembrane</keyword>
<feature type="transmembrane region" description="Helical" evidence="7">
    <location>
        <begin position="392"/>
        <end position="415"/>
    </location>
</feature>
<dbReference type="PANTHER" id="PTHR33406:SF13">
    <property type="entry name" value="MEMBRANE PROTEIN YDFJ"/>
    <property type="match status" value="1"/>
</dbReference>
<keyword evidence="5 7" id="KW-0472">Membrane</keyword>
<evidence type="ECO:0000256" key="6">
    <source>
        <dbReference type="SAM" id="MobiDB-lite"/>
    </source>
</evidence>
<feature type="domain" description="SSD" evidence="8">
    <location>
        <begin position="291"/>
        <end position="412"/>
    </location>
</feature>
<dbReference type="InterPro" id="IPR004869">
    <property type="entry name" value="MMPL_dom"/>
</dbReference>
<accession>A0ABU7KZH5</accession>
<feature type="transmembrane region" description="Helical" evidence="7">
    <location>
        <begin position="640"/>
        <end position="661"/>
    </location>
</feature>
<protein>
    <submittedName>
        <fullName evidence="9">MMPL family transporter</fullName>
    </submittedName>
</protein>